<name>A0A7L5BUY8_9RHOB</name>
<accession>A0A7L5BUY8</accession>
<dbReference type="InterPro" id="IPR027417">
    <property type="entry name" value="P-loop_NTPase"/>
</dbReference>
<dbReference type="EMBL" id="CP049056">
    <property type="protein sequence ID" value="QIE54267.1"/>
    <property type="molecule type" value="Genomic_DNA"/>
</dbReference>
<proteinExistence type="predicted"/>
<gene>
    <name evidence="1" type="ORF">G5B40_01690</name>
</gene>
<dbReference type="AlphaFoldDB" id="A0A7L5BUY8"/>
<dbReference type="KEGG" id="hdh:G5B40_01690"/>
<reference evidence="1 2" key="1">
    <citation type="submission" date="2020-02" db="EMBL/GenBank/DDBJ databases">
        <title>complete genome sequence of Rhodobacteraceae bacterium.</title>
        <authorList>
            <person name="Park J."/>
            <person name="Kim Y.-S."/>
            <person name="Kim K.-H."/>
        </authorList>
    </citation>
    <scope>NUCLEOTIDE SEQUENCE [LARGE SCALE GENOMIC DNA]</scope>
    <source>
        <strain evidence="1 2">RR4-56</strain>
    </source>
</reference>
<dbReference type="Gene3D" id="3.40.50.300">
    <property type="entry name" value="P-loop containing nucleotide triphosphate hydrolases"/>
    <property type="match status" value="1"/>
</dbReference>
<dbReference type="RefSeq" id="WP_165094254.1">
    <property type="nucleotide sequence ID" value="NZ_CP049056.1"/>
</dbReference>
<evidence type="ECO:0000313" key="1">
    <source>
        <dbReference type="EMBL" id="QIE54267.1"/>
    </source>
</evidence>
<keyword evidence="2" id="KW-1185">Reference proteome</keyword>
<dbReference type="SUPFAM" id="SSF52540">
    <property type="entry name" value="P-loop containing nucleoside triphosphate hydrolases"/>
    <property type="match status" value="1"/>
</dbReference>
<organism evidence="1 2">
    <name type="scientific">Pikeienuella piscinae</name>
    <dbReference type="NCBI Taxonomy" id="2748098"/>
    <lineage>
        <taxon>Bacteria</taxon>
        <taxon>Pseudomonadati</taxon>
        <taxon>Pseudomonadota</taxon>
        <taxon>Alphaproteobacteria</taxon>
        <taxon>Rhodobacterales</taxon>
        <taxon>Paracoccaceae</taxon>
        <taxon>Pikeienuella</taxon>
    </lineage>
</organism>
<evidence type="ECO:0000313" key="2">
    <source>
        <dbReference type="Proteomes" id="UP000503336"/>
    </source>
</evidence>
<dbReference type="Proteomes" id="UP000503336">
    <property type="component" value="Chromosome"/>
</dbReference>
<evidence type="ECO:0008006" key="3">
    <source>
        <dbReference type="Google" id="ProtNLM"/>
    </source>
</evidence>
<protein>
    <recommendedName>
        <fullName evidence="3">Protein ImuA</fullName>
    </recommendedName>
</protein>
<sequence>MQTPDLFQGCFPLRAGRAHEICGAGARGFAAILGGMREGCVLWLVEDRRRERVNPLGLARFCDPRTVLLAGAGGHIEMLAMAEEALRSGAVGTVVAETRAPLDLTAGRRLQLAAEAGGALGMFLIAEGMGSNAAETRWLCEPQFDPDDSTCWRWRLRKNKSGTLGSWTVRWDEQAHRIAMVSATGE</sequence>